<keyword evidence="1" id="KW-0677">Repeat</keyword>
<proteinExistence type="predicted"/>
<reference evidence="5" key="1">
    <citation type="journal article" date="2017" name="Front. Plant Sci.">
        <title>Climate Clever Clovers: New Paradigm to Reduce the Environmental Footprint of Ruminants by Breeding Low Methanogenic Forages Utilizing Haplotype Variation.</title>
        <authorList>
            <person name="Kaur P."/>
            <person name="Appels R."/>
            <person name="Bayer P.E."/>
            <person name="Keeble-Gagnere G."/>
            <person name="Wang J."/>
            <person name="Hirakawa H."/>
            <person name="Shirasawa K."/>
            <person name="Vercoe P."/>
            <person name="Stefanova K."/>
            <person name="Durmic Z."/>
            <person name="Nichols P."/>
            <person name="Revell C."/>
            <person name="Isobe S.N."/>
            <person name="Edwards D."/>
            <person name="Erskine W."/>
        </authorList>
    </citation>
    <scope>NUCLEOTIDE SEQUENCE [LARGE SCALE GENOMIC DNA]</scope>
    <source>
        <strain evidence="5">cv. Daliak</strain>
    </source>
</reference>
<feature type="transmembrane region" description="Helical" evidence="2">
    <location>
        <begin position="275"/>
        <end position="308"/>
    </location>
</feature>
<name>A0A2Z6N8J1_TRISU</name>
<dbReference type="AlphaFoldDB" id="A0A2Z6N8J1"/>
<accession>A0A2Z6N8J1</accession>
<evidence type="ECO:0000256" key="2">
    <source>
        <dbReference type="SAM" id="Phobius"/>
    </source>
</evidence>
<dbReference type="Pfam" id="PF08372">
    <property type="entry name" value="PRT_C"/>
    <property type="match status" value="1"/>
</dbReference>
<keyword evidence="2" id="KW-0812">Transmembrane</keyword>
<dbReference type="Proteomes" id="UP000242715">
    <property type="component" value="Unassembled WGS sequence"/>
</dbReference>
<evidence type="ECO:0000313" key="5">
    <source>
        <dbReference type="Proteomes" id="UP000242715"/>
    </source>
</evidence>
<evidence type="ECO:0000256" key="1">
    <source>
        <dbReference type="ARBA" id="ARBA00022737"/>
    </source>
</evidence>
<feature type="transmembrane region" description="Helical" evidence="2">
    <location>
        <begin position="161"/>
        <end position="184"/>
    </location>
</feature>
<dbReference type="PANTHER" id="PTHR31425">
    <property type="entry name" value="PHOSPHORIBOSYLANTHRANILATE TRANSFERASE ISOFORM 1"/>
    <property type="match status" value="1"/>
</dbReference>
<dbReference type="EMBL" id="DF973364">
    <property type="protein sequence ID" value="GAU27959.1"/>
    <property type="molecule type" value="Genomic_DNA"/>
</dbReference>
<dbReference type="PANTHER" id="PTHR31425:SF35">
    <property type="entry name" value="MULTIPLE C2 DOMAIN AND TRANSMEMBRANE REGION PROTEIN 16"/>
    <property type="match status" value="1"/>
</dbReference>
<dbReference type="InterPro" id="IPR013583">
    <property type="entry name" value="MCTP_C"/>
</dbReference>
<organism evidence="4 5">
    <name type="scientific">Trifolium subterraneum</name>
    <name type="common">Subterranean clover</name>
    <dbReference type="NCBI Taxonomy" id="3900"/>
    <lineage>
        <taxon>Eukaryota</taxon>
        <taxon>Viridiplantae</taxon>
        <taxon>Streptophyta</taxon>
        <taxon>Embryophyta</taxon>
        <taxon>Tracheophyta</taxon>
        <taxon>Spermatophyta</taxon>
        <taxon>Magnoliopsida</taxon>
        <taxon>eudicotyledons</taxon>
        <taxon>Gunneridae</taxon>
        <taxon>Pentapetalae</taxon>
        <taxon>rosids</taxon>
        <taxon>fabids</taxon>
        <taxon>Fabales</taxon>
        <taxon>Fabaceae</taxon>
        <taxon>Papilionoideae</taxon>
        <taxon>50 kb inversion clade</taxon>
        <taxon>NPAAA clade</taxon>
        <taxon>Hologalegina</taxon>
        <taxon>IRL clade</taxon>
        <taxon>Trifolieae</taxon>
        <taxon>Trifolium</taxon>
    </lineage>
</organism>
<evidence type="ECO:0000259" key="3">
    <source>
        <dbReference type="Pfam" id="PF08372"/>
    </source>
</evidence>
<protein>
    <recommendedName>
        <fullName evidence="3">Multiple C2 domain-containing protein</fullName>
    </recommendedName>
</protein>
<sequence length="325" mass="37467">MRTFFVEVLGAKDLFASDGKGSCTPYVRKYVLSPASVSGKIELKLYYQDVGEQAKEVEPEIDDDTQSMAYADTDIDIEPPTSPEHELVHPEPQQIQVYPEPQQIQVCANPMAYHKPKQLRLGLNPLVRWIEDTRGWKNPMATIIVHVLLVMYAWLPDLIVPFLVLILYLVPFKMVAMVGGFYYLRHPILRKQTYSPQRLNVGVNPLVQWIDDTRGWKNPTATIFTHVLLIMNVLYSGVIVPVLGLYVMFIATWSNRFRVRESVQMVVTSFRNNPRAIGILGFLCLVAVLILYLVPFKMVVMVNGFYYLRHPILRYRLHQLLRRFG</sequence>
<dbReference type="InterPro" id="IPR047259">
    <property type="entry name" value="QUIRKY-like"/>
</dbReference>
<keyword evidence="2" id="KW-0472">Membrane</keyword>
<gene>
    <name evidence="4" type="ORF">TSUD_146770</name>
</gene>
<feature type="transmembrane region" description="Helical" evidence="2">
    <location>
        <begin position="233"/>
        <end position="255"/>
    </location>
</feature>
<keyword evidence="5" id="KW-1185">Reference proteome</keyword>
<evidence type="ECO:0000313" key="4">
    <source>
        <dbReference type="EMBL" id="GAU27959.1"/>
    </source>
</evidence>
<keyword evidence="2" id="KW-1133">Transmembrane helix</keyword>
<feature type="domain" description="Multiple C2" evidence="3">
    <location>
        <begin position="267"/>
        <end position="318"/>
    </location>
</feature>